<keyword evidence="4 6" id="KW-1133">Transmembrane helix</keyword>
<protein>
    <recommendedName>
        <fullName evidence="6">SURF1-like protein</fullName>
    </recommendedName>
</protein>
<accession>A0A4T2C9N8</accession>
<dbReference type="PROSITE" id="PS50895">
    <property type="entry name" value="SURF1"/>
    <property type="match status" value="1"/>
</dbReference>
<keyword evidence="5 6" id="KW-0472">Membrane</keyword>
<comment type="caution">
    <text evidence="8">The sequence shown here is derived from an EMBL/GenBank/DDBJ whole genome shotgun (WGS) entry which is preliminary data.</text>
</comment>
<evidence type="ECO:0000256" key="5">
    <source>
        <dbReference type="ARBA" id="ARBA00023136"/>
    </source>
</evidence>
<organism evidence="8 9">
    <name type="scientific">Subtercola vilae</name>
    <dbReference type="NCBI Taxonomy" id="2056433"/>
    <lineage>
        <taxon>Bacteria</taxon>
        <taxon>Bacillati</taxon>
        <taxon>Actinomycetota</taxon>
        <taxon>Actinomycetes</taxon>
        <taxon>Micrococcales</taxon>
        <taxon>Microbacteriaceae</taxon>
        <taxon>Subtercola</taxon>
    </lineage>
</organism>
<evidence type="ECO:0000313" key="8">
    <source>
        <dbReference type="EMBL" id="TIH40957.1"/>
    </source>
</evidence>
<feature type="region of interest" description="Disordered" evidence="7">
    <location>
        <begin position="42"/>
        <end position="79"/>
    </location>
</feature>
<dbReference type="GO" id="GO:0005886">
    <property type="term" value="C:plasma membrane"/>
    <property type="evidence" value="ECO:0007669"/>
    <property type="project" value="UniProtKB-SubCell"/>
</dbReference>
<comment type="similarity">
    <text evidence="2 6">Belongs to the SURF1 family.</text>
</comment>
<dbReference type="CDD" id="cd06662">
    <property type="entry name" value="SURF1"/>
    <property type="match status" value="1"/>
</dbReference>
<reference evidence="8 9" key="1">
    <citation type="journal article" date="2019" name="Microorganisms">
        <title>Systematic Affiliation and Genome Analysis of Subtercola vilae DB165(T) with Particular Emphasis on Cold Adaptation of an Isolate from a High-Altitude Cold Volcano Lake.</title>
        <authorList>
            <person name="Villalobos A.S."/>
            <person name="Wiese J."/>
            <person name="Imhoff J.F."/>
            <person name="Dorador C."/>
            <person name="Keller A."/>
            <person name="Hentschel U."/>
        </authorList>
    </citation>
    <scope>NUCLEOTIDE SEQUENCE [LARGE SCALE GENOMIC DNA]</scope>
    <source>
        <strain evidence="8 9">DB165</strain>
    </source>
</reference>
<evidence type="ECO:0000256" key="1">
    <source>
        <dbReference type="ARBA" id="ARBA00004370"/>
    </source>
</evidence>
<gene>
    <name evidence="8" type="ORF">D4765_00705</name>
</gene>
<evidence type="ECO:0000256" key="7">
    <source>
        <dbReference type="SAM" id="MobiDB-lite"/>
    </source>
</evidence>
<comment type="subcellular location">
    <subcellularLocation>
        <location evidence="6">Cell membrane</location>
        <topology evidence="6">Multi-pass membrane protein</topology>
    </subcellularLocation>
    <subcellularLocation>
        <location evidence="1">Membrane</location>
    </subcellularLocation>
</comment>
<evidence type="ECO:0000256" key="2">
    <source>
        <dbReference type="ARBA" id="ARBA00007165"/>
    </source>
</evidence>
<dbReference type="Pfam" id="PF02104">
    <property type="entry name" value="SURF1"/>
    <property type="match status" value="1"/>
</dbReference>
<feature type="compositionally biased region" description="Basic and acidic residues" evidence="7">
    <location>
        <begin position="54"/>
        <end position="75"/>
    </location>
</feature>
<dbReference type="EMBL" id="QYRT01000001">
    <property type="protein sequence ID" value="TIH40957.1"/>
    <property type="molecule type" value="Genomic_DNA"/>
</dbReference>
<name>A0A4T2C9N8_9MICO</name>
<feature type="transmembrane region" description="Helical" evidence="6">
    <location>
        <begin position="125"/>
        <end position="145"/>
    </location>
</feature>
<feature type="region of interest" description="Disordered" evidence="7">
    <location>
        <begin position="1"/>
        <end position="30"/>
    </location>
</feature>
<proteinExistence type="inferred from homology"/>
<keyword evidence="6" id="KW-1003">Cell membrane</keyword>
<evidence type="ECO:0000313" key="9">
    <source>
        <dbReference type="Proteomes" id="UP000306192"/>
    </source>
</evidence>
<dbReference type="AlphaFoldDB" id="A0A4T2C9N8"/>
<feature type="transmembrane region" description="Helical" evidence="6">
    <location>
        <begin position="331"/>
        <end position="351"/>
    </location>
</feature>
<evidence type="ECO:0000256" key="6">
    <source>
        <dbReference type="RuleBase" id="RU363076"/>
    </source>
</evidence>
<dbReference type="InterPro" id="IPR045214">
    <property type="entry name" value="Surf1/Surf4"/>
</dbReference>
<dbReference type="PANTHER" id="PTHR23427:SF2">
    <property type="entry name" value="SURFEIT LOCUS PROTEIN 1"/>
    <property type="match status" value="1"/>
</dbReference>
<dbReference type="PANTHER" id="PTHR23427">
    <property type="entry name" value="SURFEIT LOCUS PROTEIN"/>
    <property type="match status" value="1"/>
</dbReference>
<feature type="region of interest" description="Disordered" evidence="7">
    <location>
        <begin position="359"/>
        <end position="391"/>
    </location>
</feature>
<evidence type="ECO:0000256" key="3">
    <source>
        <dbReference type="ARBA" id="ARBA00022692"/>
    </source>
</evidence>
<keyword evidence="9" id="KW-1185">Reference proteome</keyword>
<dbReference type="InterPro" id="IPR002994">
    <property type="entry name" value="Surf1/Shy1"/>
</dbReference>
<dbReference type="Proteomes" id="UP000306192">
    <property type="component" value="Unassembled WGS sequence"/>
</dbReference>
<evidence type="ECO:0000256" key="4">
    <source>
        <dbReference type="ARBA" id="ARBA00022989"/>
    </source>
</evidence>
<keyword evidence="3 6" id="KW-0812">Transmembrane</keyword>
<sequence>MAGRVGVLPTLRENPKAAPHAPPVGNTPQDASRVRVISCTGTAEHQACPSAPGRHRDQAREEMTEETARTARQRTEVATGVSTDVEVRRSGGLARPVRRPGATVAVYDTVTEGMTGWQFLRTWRWFAFIASAIVFAVVCVLLAQWQLDRGLQASADNSIVSANFAAAPVALEKALPTLGSYDATQSWQRVSATGVYLADDELVARNRSNNGSNGFEVITPLQLSDGSVFMVDRGWVAPSATNALAPGEITPPAAGTVDVVVQLRPSEAAQGTANAPGNQIASITLSRIHDRFGTDVYTGAYGVLNSQSPAANPGLAAIQTTMPTEDVGLHYSYLVQWVFFALIGFLALGFAMRKEYRQLNSDDPEERERASARLKKRARKPFSDEELEDEEIDGFLPLTRWGVSGTAGDPKP</sequence>